<evidence type="ECO:0000256" key="1">
    <source>
        <dbReference type="ARBA" id="ARBA00001971"/>
    </source>
</evidence>
<evidence type="ECO:0000256" key="7">
    <source>
        <dbReference type="ARBA" id="ARBA00022989"/>
    </source>
</evidence>
<dbReference type="CDD" id="cd11062">
    <property type="entry name" value="CYP58-like"/>
    <property type="match status" value="1"/>
</dbReference>
<dbReference type="AlphaFoldDB" id="A0A177D540"/>
<dbReference type="PANTHER" id="PTHR24305">
    <property type="entry name" value="CYTOCHROME P450"/>
    <property type="match status" value="1"/>
</dbReference>
<keyword evidence="6 12" id="KW-0479">Metal-binding</keyword>
<evidence type="ECO:0000256" key="2">
    <source>
        <dbReference type="ARBA" id="ARBA00004167"/>
    </source>
</evidence>
<dbReference type="GO" id="GO:0016020">
    <property type="term" value="C:membrane"/>
    <property type="evidence" value="ECO:0007669"/>
    <property type="project" value="UniProtKB-SubCell"/>
</dbReference>
<dbReference type="InterPro" id="IPR002401">
    <property type="entry name" value="Cyt_P450_E_grp-I"/>
</dbReference>
<dbReference type="GO" id="GO:0004497">
    <property type="term" value="F:monooxygenase activity"/>
    <property type="evidence" value="ECO:0007669"/>
    <property type="project" value="UniProtKB-KW"/>
</dbReference>
<evidence type="ECO:0000313" key="16">
    <source>
        <dbReference type="Proteomes" id="UP000077248"/>
    </source>
</evidence>
<feature type="transmembrane region" description="Helical" evidence="14">
    <location>
        <begin position="20"/>
        <end position="41"/>
    </location>
</feature>
<dbReference type="RefSeq" id="XP_018379510.1">
    <property type="nucleotide sequence ID" value="XM_018526202.1"/>
</dbReference>
<comment type="cofactor">
    <cofactor evidence="1 12">
        <name>heme</name>
        <dbReference type="ChEBI" id="CHEBI:30413"/>
    </cofactor>
</comment>
<dbReference type="PANTHER" id="PTHR24305:SF157">
    <property type="entry name" value="N-ACETYLTRYPTOPHAN 6-HYDROXYLASE IVOC-RELATED"/>
    <property type="match status" value="1"/>
</dbReference>
<dbReference type="GO" id="GO:0016705">
    <property type="term" value="F:oxidoreductase activity, acting on paired donors, with incorporation or reduction of molecular oxygen"/>
    <property type="evidence" value="ECO:0007669"/>
    <property type="project" value="InterPro"/>
</dbReference>
<dbReference type="STRING" id="5599.A0A177D540"/>
<evidence type="ECO:0000256" key="12">
    <source>
        <dbReference type="PIRSR" id="PIRSR602401-1"/>
    </source>
</evidence>
<dbReference type="InterPro" id="IPR001128">
    <property type="entry name" value="Cyt_P450"/>
</dbReference>
<dbReference type="GO" id="GO:0020037">
    <property type="term" value="F:heme binding"/>
    <property type="evidence" value="ECO:0007669"/>
    <property type="project" value="InterPro"/>
</dbReference>
<evidence type="ECO:0000256" key="4">
    <source>
        <dbReference type="ARBA" id="ARBA00022617"/>
    </source>
</evidence>
<dbReference type="InterPro" id="IPR050121">
    <property type="entry name" value="Cytochrome_P450_monoxygenase"/>
</dbReference>
<feature type="binding site" description="axial binding residue" evidence="12">
    <location>
        <position position="471"/>
    </location>
    <ligand>
        <name>heme</name>
        <dbReference type="ChEBI" id="CHEBI:30413"/>
    </ligand>
    <ligandPart>
        <name>Fe</name>
        <dbReference type="ChEBI" id="CHEBI:18248"/>
    </ligandPart>
</feature>
<dbReference type="VEuPathDB" id="FungiDB:CC77DRAFT_1026145"/>
<keyword evidence="10 13" id="KW-0503">Monooxygenase</keyword>
<evidence type="ECO:0000256" key="6">
    <source>
        <dbReference type="ARBA" id="ARBA00022723"/>
    </source>
</evidence>
<evidence type="ECO:0000256" key="5">
    <source>
        <dbReference type="ARBA" id="ARBA00022692"/>
    </source>
</evidence>
<dbReference type="EMBL" id="KV441503">
    <property type="protein sequence ID" value="OAG14089.1"/>
    <property type="molecule type" value="Genomic_DNA"/>
</dbReference>
<dbReference type="GeneID" id="29111796"/>
<sequence length="527" mass="59996">MVLQETITGGIRDNLSHYSILIGVVLFCSYLIGNAVYQLYISPLSKFPGPKLAAVTLCYECYFDVFQWGRYWAEIKKMHEKYGPIVRISPYELHVSDPTFIETLYTRSAPRDKYNFMTAEFGNPLTAFSTDDHYHHRIRRAAMNPFFSKQRIMGLQDMIWTYVERLCTRFEEYDLAKRAIPTCEAFSCLAADVIIKYSMGVEQKSLDDPDFAPYFTQANKRFASLSLITRYAPWLHSVINALPQDWVEKRSPEYAAMMDLRKMNNRRVQEVFTKKEKVRQGSGVADSNTTSEHTIFHDLLDSDLPPNEKNLERLSQESQVIVGAGIDTVGNTLNAILFHLLDNPSTYTKLKAEIVSAMPDPYERKALVDLEKLPYLTAVISEGLRMSNGLAIRNARLARSPMVYRDYIIPAFTPVGMTAPLIHTNKSIFPEPDSFIPERWLNDNGAVGARTSDGQPLDRFLMAFGRGTRSCVGMNLAYAEMRICIAAVIRRFDMELFNSSRKDVDFVHDVFLPGVDQSSKGVHVLVK</sequence>
<organism evidence="15 16">
    <name type="scientific">Alternaria alternata</name>
    <name type="common">Alternaria rot fungus</name>
    <name type="synonym">Torula alternata</name>
    <dbReference type="NCBI Taxonomy" id="5599"/>
    <lineage>
        <taxon>Eukaryota</taxon>
        <taxon>Fungi</taxon>
        <taxon>Dikarya</taxon>
        <taxon>Ascomycota</taxon>
        <taxon>Pezizomycotina</taxon>
        <taxon>Dothideomycetes</taxon>
        <taxon>Pleosporomycetidae</taxon>
        <taxon>Pleosporales</taxon>
        <taxon>Pleosporineae</taxon>
        <taxon>Pleosporaceae</taxon>
        <taxon>Alternaria</taxon>
        <taxon>Alternaria sect. Alternaria</taxon>
        <taxon>Alternaria alternata complex</taxon>
    </lineage>
</organism>
<keyword evidence="7 14" id="KW-1133">Transmembrane helix</keyword>
<dbReference type="InterPro" id="IPR036396">
    <property type="entry name" value="Cyt_P450_sf"/>
</dbReference>
<dbReference type="SUPFAM" id="SSF48264">
    <property type="entry name" value="Cytochrome P450"/>
    <property type="match status" value="1"/>
</dbReference>
<dbReference type="PRINTS" id="PR00385">
    <property type="entry name" value="P450"/>
</dbReference>
<dbReference type="KEGG" id="aalt:CC77DRAFT_1026145"/>
<dbReference type="GO" id="GO:0005506">
    <property type="term" value="F:iron ion binding"/>
    <property type="evidence" value="ECO:0007669"/>
    <property type="project" value="InterPro"/>
</dbReference>
<keyword evidence="5 14" id="KW-0812">Transmembrane</keyword>
<evidence type="ECO:0000256" key="3">
    <source>
        <dbReference type="ARBA" id="ARBA00010617"/>
    </source>
</evidence>
<keyword evidence="11 14" id="KW-0472">Membrane</keyword>
<evidence type="ECO:0000256" key="8">
    <source>
        <dbReference type="ARBA" id="ARBA00023002"/>
    </source>
</evidence>
<dbReference type="FunFam" id="1.10.630.10:FF:000069">
    <property type="entry name" value="Cytochrome P450, putative (Eurofung)"/>
    <property type="match status" value="1"/>
</dbReference>
<dbReference type="PROSITE" id="PS00086">
    <property type="entry name" value="CYTOCHROME_P450"/>
    <property type="match status" value="1"/>
</dbReference>
<dbReference type="Proteomes" id="UP000077248">
    <property type="component" value="Unassembled WGS sequence"/>
</dbReference>
<keyword evidence="9 12" id="KW-0408">Iron</keyword>
<reference evidence="15 16" key="1">
    <citation type="submission" date="2016-05" db="EMBL/GenBank/DDBJ databases">
        <title>Comparative analysis of secretome profiles of manganese(II)-oxidizing ascomycete fungi.</title>
        <authorList>
            <consortium name="DOE Joint Genome Institute"/>
            <person name="Zeiner C.A."/>
            <person name="Purvine S.O."/>
            <person name="Zink E.M."/>
            <person name="Wu S."/>
            <person name="Pasa-Tolic L."/>
            <person name="Chaput D.L."/>
            <person name="Haridas S."/>
            <person name="Grigoriev I.V."/>
            <person name="Santelli C.M."/>
            <person name="Hansel C.M."/>
        </authorList>
    </citation>
    <scope>NUCLEOTIDE SEQUENCE [LARGE SCALE GENOMIC DNA]</scope>
    <source>
        <strain evidence="15 16">SRC1lrK2f</strain>
    </source>
</reference>
<evidence type="ECO:0000256" key="10">
    <source>
        <dbReference type="ARBA" id="ARBA00023033"/>
    </source>
</evidence>
<accession>A0A177D540</accession>
<dbReference type="Pfam" id="PF00067">
    <property type="entry name" value="p450"/>
    <property type="match status" value="1"/>
</dbReference>
<protein>
    <submittedName>
        <fullName evidence="15">Putative cytochrome P450</fullName>
    </submittedName>
</protein>
<dbReference type="InterPro" id="IPR017972">
    <property type="entry name" value="Cyt_P450_CS"/>
</dbReference>
<comment type="subcellular location">
    <subcellularLocation>
        <location evidence="2">Membrane</location>
        <topology evidence="2">Single-pass membrane protein</topology>
    </subcellularLocation>
</comment>
<dbReference type="OMA" id="MHHDERI"/>
<evidence type="ECO:0000256" key="9">
    <source>
        <dbReference type="ARBA" id="ARBA00023004"/>
    </source>
</evidence>
<evidence type="ECO:0000313" key="15">
    <source>
        <dbReference type="EMBL" id="OAG14089.1"/>
    </source>
</evidence>
<name>A0A177D540_ALTAL</name>
<keyword evidence="8 13" id="KW-0560">Oxidoreductase</keyword>
<evidence type="ECO:0000256" key="11">
    <source>
        <dbReference type="ARBA" id="ARBA00023136"/>
    </source>
</evidence>
<gene>
    <name evidence="15" type="ORF">CC77DRAFT_1026145</name>
</gene>
<keyword evidence="4 12" id="KW-0349">Heme</keyword>
<proteinExistence type="inferred from homology"/>
<keyword evidence="16" id="KW-1185">Reference proteome</keyword>
<dbReference type="Gene3D" id="1.10.630.10">
    <property type="entry name" value="Cytochrome P450"/>
    <property type="match status" value="1"/>
</dbReference>
<evidence type="ECO:0000256" key="13">
    <source>
        <dbReference type="RuleBase" id="RU000461"/>
    </source>
</evidence>
<comment type="similarity">
    <text evidence="3 13">Belongs to the cytochrome P450 family.</text>
</comment>
<dbReference type="PRINTS" id="PR00463">
    <property type="entry name" value="EP450I"/>
</dbReference>
<evidence type="ECO:0000256" key="14">
    <source>
        <dbReference type="SAM" id="Phobius"/>
    </source>
</evidence>